<evidence type="ECO:0000313" key="2">
    <source>
        <dbReference type="Proteomes" id="UP001062846"/>
    </source>
</evidence>
<accession>A0ACC0LBH0</accession>
<comment type="caution">
    <text evidence="1">The sequence shown here is derived from an EMBL/GenBank/DDBJ whole genome shotgun (WGS) entry which is preliminary data.</text>
</comment>
<name>A0ACC0LBH0_RHOML</name>
<sequence length="209" mass="22867">MYGNNPQDEAVEKVVELMDFYSISLQEDFDSMEEMSKFKVHVVKRVSIHLLRTVLVTPSSLQNQGHPNPLARWHTASCQSCAVLTKAYNKGSRSPVIRTADLINLPGIKKVPKKRVAAMLEPVEDGLAEGNGDALSENEENSSYTEDLGDDAGEEKPQLDLQSLTSKDFSDEALGVQNDAPAKDGEANAALLDYIISVSPSTQSLILYL</sequence>
<gene>
    <name evidence="1" type="ORF">RHMOL_Rhmol13G0264500</name>
</gene>
<organism evidence="1 2">
    <name type="scientific">Rhododendron molle</name>
    <name type="common">Chinese azalea</name>
    <name type="synonym">Azalea mollis</name>
    <dbReference type="NCBI Taxonomy" id="49168"/>
    <lineage>
        <taxon>Eukaryota</taxon>
        <taxon>Viridiplantae</taxon>
        <taxon>Streptophyta</taxon>
        <taxon>Embryophyta</taxon>
        <taxon>Tracheophyta</taxon>
        <taxon>Spermatophyta</taxon>
        <taxon>Magnoliopsida</taxon>
        <taxon>eudicotyledons</taxon>
        <taxon>Gunneridae</taxon>
        <taxon>Pentapetalae</taxon>
        <taxon>asterids</taxon>
        <taxon>Ericales</taxon>
        <taxon>Ericaceae</taxon>
        <taxon>Ericoideae</taxon>
        <taxon>Rhodoreae</taxon>
        <taxon>Rhododendron</taxon>
    </lineage>
</organism>
<dbReference type="EMBL" id="CM046400">
    <property type="protein sequence ID" value="KAI8525871.1"/>
    <property type="molecule type" value="Genomic_DNA"/>
</dbReference>
<reference evidence="1" key="1">
    <citation type="submission" date="2022-02" db="EMBL/GenBank/DDBJ databases">
        <title>Plant Genome Project.</title>
        <authorList>
            <person name="Zhang R.-G."/>
        </authorList>
    </citation>
    <scope>NUCLEOTIDE SEQUENCE</scope>
    <source>
        <strain evidence="1">AT1</strain>
    </source>
</reference>
<proteinExistence type="predicted"/>
<protein>
    <submittedName>
        <fullName evidence="1">Uncharacterized protein</fullName>
    </submittedName>
</protein>
<evidence type="ECO:0000313" key="1">
    <source>
        <dbReference type="EMBL" id="KAI8525871.1"/>
    </source>
</evidence>
<dbReference type="Proteomes" id="UP001062846">
    <property type="component" value="Chromosome 13"/>
</dbReference>
<keyword evidence="2" id="KW-1185">Reference proteome</keyword>